<evidence type="ECO:0000256" key="7">
    <source>
        <dbReference type="ARBA" id="ARBA00022777"/>
    </source>
</evidence>
<keyword evidence="8 12" id="KW-1133">Transmembrane helix</keyword>
<evidence type="ECO:0000256" key="6">
    <source>
        <dbReference type="ARBA" id="ARBA00022692"/>
    </source>
</evidence>
<dbReference type="Gene3D" id="1.10.287.130">
    <property type="match status" value="1"/>
</dbReference>
<organism evidence="15 16">
    <name type="scientific">Actinospica acidithermotolerans</name>
    <dbReference type="NCBI Taxonomy" id="2828514"/>
    <lineage>
        <taxon>Bacteria</taxon>
        <taxon>Bacillati</taxon>
        <taxon>Actinomycetota</taxon>
        <taxon>Actinomycetes</taxon>
        <taxon>Catenulisporales</taxon>
        <taxon>Actinospicaceae</taxon>
        <taxon>Actinospica</taxon>
    </lineage>
</organism>
<dbReference type="InterPro" id="IPR036097">
    <property type="entry name" value="HisK_dim/P_sf"/>
</dbReference>
<keyword evidence="9" id="KW-0902">Two-component regulatory system</keyword>
<evidence type="ECO:0000256" key="5">
    <source>
        <dbReference type="ARBA" id="ARBA00022679"/>
    </source>
</evidence>
<dbReference type="Pfam" id="PF00512">
    <property type="entry name" value="HisKA"/>
    <property type="match status" value="1"/>
</dbReference>
<dbReference type="SMART" id="SM00388">
    <property type="entry name" value="HisKA"/>
    <property type="match status" value="1"/>
</dbReference>
<dbReference type="Proteomes" id="UP000676325">
    <property type="component" value="Unassembled WGS sequence"/>
</dbReference>
<keyword evidence="10" id="KW-0175">Coiled coil</keyword>
<dbReference type="GO" id="GO:0000155">
    <property type="term" value="F:phosphorelay sensor kinase activity"/>
    <property type="evidence" value="ECO:0007669"/>
    <property type="project" value="InterPro"/>
</dbReference>
<dbReference type="PRINTS" id="PR00344">
    <property type="entry name" value="BCTRLSENSOR"/>
</dbReference>
<dbReference type="SUPFAM" id="SSF158472">
    <property type="entry name" value="HAMP domain-like"/>
    <property type="match status" value="1"/>
</dbReference>
<keyword evidence="4" id="KW-0597">Phosphoprotein</keyword>
<dbReference type="Gene3D" id="3.30.565.10">
    <property type="entry name" value="Histidine kinase-like ATPase, C-terminal domain"/>
    <property type="match status" value="1"/>
</dbReference>
<dbReference type="SUPFAM" id="SSF47384">
    <property type="entry name" value="Homodimeric domain of signal transducing histidine kinase"/>
    <property type="match status" value="1"/>
</dbReference>
<feature type="coiled-coil region" evidence="10">
    <location>
        <begin position="263"/>
        <end position="297"/>
    </location>
</feature>
<keyword evidence="5" id="KW-0808">Transferase</keyword>
<keyword evidence="6 12" id="KW-0812">Transmembrane</keyword>
<dbReference type="Gene3D" id="6.10.340.10">
    <property type="match status" value="1"/>
</dbReference>
<dbReference type="InterPro" id="IPR005467">
    <property type="entry name" value="His_kinase_dom"/>
</dbReference>
<evidence type="ECO:0000256" key="12">
    <source>
        <dbReference type="SAM" id="Phobius"/>
    </source>
</evidence>
<sequence length="540" mass="60173">MDTYVSSGRLGVRGWFYSVIATMVVLVIGFSVIGVIVFARASQASNNLISSLGPARTALVDMQSAMVNEETGIRGYLLTHDTDFLRPYYEGEQGLQRDLANLKSQLNGHVRALAEVQGLEQQIRTWKTDYAAPFIQAAQNGKSVGLGDLEASNTAFEQLRGRFLAVESELDAERGQAMQKLSHINTERNWTFVSMLGVFLLTVCIIVLLVHLMVLKPLRRLRQEARKVTEGAFDTPLTQSGPQDIRALSSGLDAMRAKLVQSLANTELQHAELLKQKQTLDLQAEELRRSNEELEQFAYVASHDLQEPLRKVASFCQLIEKRYEDALDDRGRQYIHYAVDGAKRMQVLINDLLTFSRVGRTNDRRERVELQACLDSALDRLEYAVQESGARIVQRPLPAVTGDPTLLSMLWQNLVGNALKFRSPEREPEVSISWSPDPDQPGFVRVSVADNGIGIAPAFAEKVFVIFQRLHSREAYSGTGIGLALCKKIVEHHGGRIWLDQEREVGTRFIFTLPAAAPLPDARQDADDDARARALEGSTS</sequence>
<dbReference type="InterPro" id="IPR036890">
    <property type="entry name" value="HATPase_C_sf"/>
</dbReference>
<dbReference type="PROSITE" id="PS50885">
    <property type="entry name" value="HAMP"/>
    <property type="match status" value="1"/>
</dbReference>
<dbReference type="FunFam" id="3.30.565.10:FF:000006">
    <property type="entry name" value="Sensor histidine kinase WalK"/>
    <property type="match status" value="1"/>
</dbReference>
<evidence type="ECO:0000256" key="9">
    <source>
        <dbReference type="ARBA" id="ARBA00023012"/>
    </source>
</evidence>
<dbReference type="PANTHER" id="PTHR43304:SF1">
    <property type="entry name" value="PAC DOMAIN-CONTAINING PROTEIN"/>
    <property type="match status" value="1"/>
</dbReference>
<feature type="region of interest" description="Disordered" evidence="11">
    <location>
        <begin position="521"/>
        <end position="540"/>
    </location>
</feature>
<evidence type="ECO:0000256" key="10">
    <source>
        <dbReference type="SAM" id="Coils"/>
    </source>
</evidence>
<evidence type="ECO:0000313" key="16">
    <source>
        <dbReference type="Proteomes" id="UP000676325"/>
    </source>
</evidence>
<keyword evidence="12" id="KW-0472">Membrane</keyword>
<dbReference type="EC" id="2.7.13.3" evidence="3"/>
<evidence type="ECO:0000256" key="4">
    <source>
        <dbReference type="ARBA" id="ARBA00022553"/>
    </source>
</evidence>
<dbReference type="InterPro" id="IPR003661">
    <property type="entry name" value="HisK_dim/P_dom"/>
</dbReference>
<evidence type="ECO:0000256" key="2">
    <source>
        <dbReference type="ARBA" id="ARBA00004236"/>
    </source>
</evidence>
<dbReference type="InterPro" id="IPR003660">
    <property type="entry name" value="HAMP_dom"/>
</dbReference>
<evidence type="ECO:0000256" key="8">
    <source>
        <dbReference type="ARBA" id="ARBA00022989"/>
    </source>
</evidence>
<dbReference type="CDD" id="cd00082">
    <property type="entry name" value="HisKA"/>
    <property type="match status" value="1"/>
</dbReference>
<evidence type="ECO:0000256" key="1">
    <source>
        <dbReference type="ARBA" id="ARBA00000085"/>
    </source>
</evidence>
<feature type="transmembrane region" description="Helical" evidence="12">
    <location>
        <begin position="190"/>
        <end position="214"/>
    </location>
</feature>
<dbReference type="InterPro" id="IPR052162">
    <property type="entry name" value="Sensor_kinase/Photoreceptor"/>
</dbReference>
<evidence type="ECO:0000313" key="15">
    <source>
        <dbReference type="EMBL" id="MBR7826775.1"/>
    </source>
</evidence>
<feature type="domain" description="Histidine kinase" evidence="13">
    <location>
        <begin position="300"/>
        <end position="517"/>
    </location>
</feature>
<evidence type="ECO:0000259" key="13">
    <source>
        <dbReference type="PROSITE" id="PS50109"/>
    </source>
</evidence>
<proteinExistence type="predicted"/>
<keyword evidence="7" id="KW-0418">Kinase</keyword>
<reference evidence="15" key="1">
    <citation type="submission" date="2021-04" db="EMBL/GenBank/DDBJ databases">
        <title>Genome based classification of Actinospica acidithermotolerans sp. nov., an actinobacterium isolated from an Indonesian hot spring.</title>
        <authorList>
            <person name="Kusuma A.B."/>
            <person name="Putra K.E."/>
            <person name="Nafisah S."/>
            <person name="Loh J."/>
            <person name="Nouioui I."/>
            <person name="Goodfellow M."/>
        </authorList>
    </citation>
    <scope>NUCLEOTIDE SEQUENCE</scope>
    <source>
        <strain evidence="15">MGRD01-02</strain>
    </source>
</reference>
<dbReference type="InterPro" id="IPR007891">
    <property type="entry name" value="CHASE3"/>
</dbReference>
<keyword evidence="16" id="KW-1185">Reference proteome</keyword>
<dbReference type="PANTHER" id="PTHR43304">
    <property type="entry name" value="PHYTOCHROME-LIKE PROTEIN CPH1"/>
    <property type="match status" value="1"/>
</dbReference>
<feature type="domain" description="HAMP" evidence="14">
    <location>
        <begin position="212"/>
        <end position="264"/>
    </location>
</feature>
<dbReference type="AlphaFoldDB" id="A0A941E5M6"/>
<dbReference type="Pfam" id="PF05227">
    <property type="entry name" value="CHASE3"/>
    <property type="match status" value="1"/>
</dbReference>
<feature type="transmembrane region" description="Helical" evidence="12">
    <location>
        <begin position="15"/>
        <end position="39"/>
    </location>
</feature>
<comment type="catalytic activity">
    <reaction evidence="1">
        <text>ATP + protein L-histidine = ADP + protein N-phospho-L-histidine.</text>
        <dbReference type="EC" id="2.7.13.3"/>
    </reaction>
</comment>
<comment type="caution">
    <text evidence="15">The sequence shown here is derived from an EMBL/GenBank/DDBJ whole genome shotgun (WGS) entry which is preliminary data.</text>
</comment>
<protein>
    <recommendedName>
        <fullName evidence="3">histidine kinase</fullName>
        <ecNumber evidence="3">2.7.13.3</ecNumber>
    </recommendedName>
</protein>
<dbReference type="EMBL" id="JAGSOH010000022">
    <property type="protein sequence ID" value="MBR7826775.1"/>
    <property type="molecule type" value="Genomic_DNA"/>
</dbReference>
<dbReference type="SMART" id="SM00304">
    <property type="entry name" value="HAMP"/>
    <property type="match status" value="1"/>
</dbReference>
<gene>
    <name evidence="15" type="ORF">KDK95_10715</name>
</gene>
<dbReference type="SMART" id="SM00387">
    <property type="entry name" value="HATPase_c"/>
    <property type="match status" value="1"/>
</dbReference>
<comment type="subcellular location">
    <subcellularLocation>
        <location evidence="2">Cell membrane</location>
    </subcellularLocation>
</comment>
<evidence type="ECO:0000256" key="11">
    <source>
        <dbReference type="SAM" id="MobiDB-lite"/>
    </source>
</evidence>
<dbReference type="SUPFAM" id="SSF55874">
    <property type="entry name" value="ATPase domain of HSP90 chaperone/DNA topoisomerase II/histidine kinase"/>
    <property type="match status" value="1"/>
</dbReference>
<dbReference type="InterPro" id="IPR004358">
    <property type="entry name" value="Sig_transdc_His_kin-like_C"/>
</dbReference>
<evidence type="ECO:0000256" key="3">
    <source>
        <dbReference type="ARBA" id="ARBA00012438"/>
    </source>
</evidence>
<accession>A0A941E5M6</accession>
<feature type="compositionally biased region" description="Basic and acidic residues" evidence="11">
    <location>
        <begin position="522"/>
        <end position="534"/>
    </location>
</feature>
<dbReference type="RefSeq" id="WP_212517918.1">
    <property type="nucleotide sequence ID" value="NZ_JAGSOH010000022.1"/>
</dbReference>
<name>A0A941E5M6_9ACTN</name>
<dbReference type="PROSITE" id="PS50109">
    <property type="entry name" value="HIS_KIN"/>
    <property type="match status" value="1"/>
</dbReference>
<dbReference type="GO" id="GO:0005886">
    <property type="term" value="C:plasma membrane"/>
    <property type="evidence" value="ECO:0007669"/>
    <property type="project" value="UniProtKB-SubCell"/>
</dbReference>
<dbReference type="InterPro" id="IPR003594">
    <property type="entry name" value="HATPase_dom"/>
</dbReference>
<dbReference type="Pfam" id="PF00672">
    <property type="entry name" value="HAMP"/>
    <property type="match status" value="1"/>
</dbReference>
<dbReference type="Pfam" id="PF02518">
    <property type="entry name" value="HATPase_c"/>
    <property type="match status" value="1"/>
</dbReference>
<dbReference type="CDD" id="cd06225">
    <property type="entry name" value="HAMP"/>
    <property type="match status" value="1"/>
</dbReference>
<evidence type="ECO:0000259" key="14">
    <source>
        <dbReference type="PROSITE" id="PS50885"/>
    </source>
</evidence>